<sequence>MRFSHKVHNKYKDIEEFIRKHAYLMFPLLGTAIYFICNKLLELNIDTEFNSNIINVSAVLAGFLFSSLGIIISLPQNRFIERLKLIGYMEIIYRAMFLGIIFLISTLILGLFNIGYNLKILLFVSGLSETILSSYYLYKVTKLSSKSK</sequence>
<comment type="caution">
    <text evidence="2">The sequence shown here is derived from an EMBL/GenBank/DDBJ whole genome shotgun (WGS) entry which is preliminary data.</text>
</comment>
<evidence type="ECO:0000313" key="2">
    <source>
        <dbReference type="EMBL" id="MBC8590655.1"/>
    </source>
</evidence>
<feature type="transmembrane region" description="Helical" evidence="1">
    <location>
        <begin position="95"/>
        <end position="114"/>
    </location>
</feature>
<reference evidence="2 3" key="1">
    <citation type="submission" date="2020-08" db="EMBL/GenBank/DDBJ databases">
        <title>Genome public.</title>
        <authorList>
            <person name="Liu C."/>
            <person name="Sun Q."/>
        </authorList>
    </citation>
    <scope>NUCLEOTIDE SEQUENCE [LARGE SCALE GENOMIC DNA]</scope>
    <source>
        <strain evidence="2 3">NSJ-26</strain>
    </source>
</reference>
<dbReference type="Proteomes" id="UP000601522">
    <property type="component" value="Unassembled WGS sequence"/>
</dbReference>
<feature type="transmembrane region" description="Helical" evidence="1">
    <location>
        <begin position="53"/>
        <end position="74"/>
    </location>
</feature>
<dbReference type="EMBL" id="JACRTK010000002">
    <property type="protein sequence ID" value="MBC8590655.1"/>
    <property type="molecule type" value="Genomic_DNA"/>
</dbReference>
<keyword evidence="1" id="KW-0812">Transmembrane</keyword>
<accession>A0A926IMP3</accession>
<feature type="transmembrane region" description="Helical" evidence="1">
    <location>
        <begin position="21"/>
        <end position="41"/>
    </location>
</feature>
<gene>
    <name evidence="2" type="ORF">H8689_05855</name>
</gene>
<organism evidence="2 3">
    <name type="scientific">Wansuia hejianensis</name>
    <dbReference type="NCBI Taxonomy" id="2763667"/>
    <lineage>
        <taxon>Bacteria</taxon>
        <taxon>Bacillati</taxon>
        <taxon>Bacillota</taxon>
        <taxon>Clostridia</taxon>
        <taxon>Lachnospirales</taxon>
        <taxon>Lachnospiraceae</taxon>
        <taxon>Wansuia</taxon>
    </lineage>
</organism>
<evidence type="ECO:0000256" key="1">
    <source>
        <dbReference type="SAM" id="Phobius"/>
    </source>
</evidence>
<keyword evidence="1" id="KW-0472">Membrane</keyword>
<dbReference type="AlphaFoldDB" id="A0A926IMP3"/>
<dbReference type="RefSeq" id="WP_249323492.1">
    <property type="nucleotide sequence ID" value="NZ_JACRTK010000002.1"/>
</dbReference>
<proteinExistence type="predicted"/>
<feature type="transmembrane region" description="Helical" evidence="1">
    <location>
        <begin position="120"/>
        <end position="138"/>
    </location>
</feature>
<keyword evidence="1" id="KW-1133">Transmembrane helix</keyword>
<name>A0A926IMP3_9FIRM</name>
<evidence type="ECO:0000313" key="3">
    <source>
        <dbReference type="Proteomes" id="UP000601522"/>
    </source>
</evidence>
<keyword evidence="3" id="KW-1185">Reference proteome</keyword>
<protein>
    <submittedName>
        <fullName evidence="2">Uncharacterized protein</fullName>
    </submittedName>
</protein>